<sequence length="314" mass="32535">MQQNIQVPDDQFAVTFDVITRADNPVGAAYRIEVLVDGQSVGLQSINVGPNQAQTLQVREVFDLSTVQGYVAGVSVVTLQFQNTGATPARFNFDDVRIGIAEQRPTGSVAFADVDLADSHTVSVQEQALGYVGTLTAGIGNAATGEGSGRIDWAFDFDASDFAALAEGETRDQVYNLTLNDGKGGSATKAVTVTLVGTNDVATITVLSTGVTSEDDPSNSLASGTLQVVDADAGQSSVTAQSNVLGSAGLGTFNVNANGNWTYQLSNSSPDVQALVTGQTVNDRLIVVSADGSASEEISVAVNGHIHGRQPDHL</sequence>
<protein>
    <recommendedName>
        <fullName evidence="3">VCBS repeat-containing protein</fullName>
    </recommendedName>
</protein>
<proteinExistence type="predicted"/>
<keyword evidence="1" id="KW-0614">Plasmid</keyword>
<dbReference type="InterPro" id="IPR010221">
    <property type="entry name" value="VCBS_dom"/>
</dbReference>
<organism evidence="1 2">
    <name type="scientific">Paragemmobacter aquarius</name>
    <dbReference type="NCBI Taxonomy" id="2169400"/>
    <lineage>
        <taxon>Bacteria</taxon>
        <taxon>Pseudomonadati</taxon>
        <taxon>Pseudomonadota</taxon>
        <taxon>Alphaproteobacteria</taxon>
        <taxon>Rhodobacterales</taxon>
        <taxon>Paracoccaceae</taxon>
        <taxon>Paragemmobacter</taxon>
    </lineage>
</organism>
<dbReference type="AlphaFoldDB" id="A0A2S0USD1"/>
<evidence type="ECO:0000313" key="1">
    <source>
        <dbReference type="EMBL" id="AWB50703.1"/>
    </source>
</evidence>
<dbReference type="InterPro" id="IPR013783">
    <property type="entry name" value="Ig-like_fold"/>
</dbReference>
<dbReference type="Gene3D" id="2.60.40.10">
    <property type="entry name" value="Immunoglobulins"/>
    <property type="match status" value="1"/>
</dbReference>
<reference evidence="1 2" key="1">
    <citation type="submission" date="2018-04" db="EMBL/GenBank/DDBJ databases">
        <title>Genome sequencing of Gemmobacter.</title>
        <authorList>
            <person name="Yi H."/>
            <person name="Baek M.-G."/>
        </authorList>
    </citation>
    <scope>NUCLEOTIDE SEQUENCE [LARGE SCALE GENOMIC DNA]</scope>
    <source>
        <strain evidence="1 2">HYN0069</strain>
        <plasmid evidence="1 2">unnamed1</plasmid>
    </source>
</reference>
<evidence type="ECO:0008006" key="3">
    <source>
        <dbReference type="Google" id="ProtNLM"/>
    </source>
</evidence>
<dbReference type="NCBIfam" id="TIGR01965">
    <property type="entry name" value="VCBS_repeat"/>
    <property type="match status" value="2"/>
</dbReference>
<geneLocation type="plasmid" evidence="1 2">
    <name>unnamed1</name>
</geneLocation>
<accession>A0A2S0USD1</accession>
<name>A0A2S0USD1_9RHOB</name>
<evidence type="ECO:0000313" key="2">
    <source>
        <dbReference type="Proteomes" id="UP000244496"/>
    </source>
</evidence>
<dbReference type="Proteomes" id="UP000244496">
    <property type="component" value="Plasmid unnamed1"/>
</dbReference>
<gene>
    <name evidence="1" type="ORF">HYN69_19190</name>
</gene>
<dbReference type="KEGG" id="geh:HYN69_19190"/>
<dbReference type="EMBL" id="CP028919">
    <property type="protein sequence ID" value="AWB50703.1"/>
    <property type="molecule type" value="Genomic_DNA"/>
</dbReference>
<keyword evidence="2" id="KW-1185">Reference proteome</keyword>